<evidence type="ECO:0000256" key="2">
    <source>
        <dbReference type="ARBA" id="ARBA00010617"/>
    </source>
</evidence>
<dbReference type="Ensembl" id="ENSLACT00000004284.1">
    <property type="protein sequence ID" value="ENSLACP00000004247.1"/>
    <property type="gene ID" value="ENSLACG00000003781.1"/>
</dbReference>
<proteinExistence type="inferred from homology"/>
<reference evidence="13" key="2">
    <citation type="submission" date="2025-08" db="UniProtKB">
        <authorList>
            <consortium name="Ensembl"/>
        </authorList>
    </citation>
    <scope>IDENTIFICATION</scope>
</reference>
<dbReference type="InterPro" id="IPR001128">
    <property type="entry name" value="Cyt_P450"/>
</dbReference>
<comment type="similarity">
    <text evidence="2 11">Belongs to the cytochrome P450 family.</text>
</comment>
<keyword evidence="6 11" id="KW-0560">Oxidoreductase</keyword>
<dbReference type="InterPro" id="IPR050705">
    <property type="entry name" value="Cytochrome_P450_3A"/>
</dbReference>
<dbReference type="EMBL" id="AFYH01252903">
    <property type="status" value="NOT_ANNOTATED_CDS"/>
    <property type="molecule type" value="Genomic_DNA"/>
</dbReference>
<dbReference type="GeneTree" id="ENSGT00950000182958"/>
<dbReference type="InterPro" id="IPR002401">
    <property type="entry name" value="Cyt_P450_E_grp-I"/>
</dbReference>
<dbReference type="InterPro" id="IPR017972">
    <property type="entry name" value="Cyt_P450_CS"/>
</dbReference>
<dbReference type="Bgee" id="ENSLACG00000003781">
    <property type="expression patterns" value="Expressed in pelvic fin and 6 other cell types or tissues"/>
</dbReference>
<dbReference type="FunFam" id="1.10.630.10:FF:000182">
    <property type="entry name" value="Cytochrome P450 3A4"/>
    <property type="match status" value="1"/>
</dbReference>
<dbReference type="SUPFAM" id="SSF48264">
    <property type="entry name" value="Cytochrome P450"/>
    <property type="match status" value="1"/>
</dbReference>
<dbReference type="GO" id="GO:0020037">
    <property type="term" value="F:heme binding"/>
    <property type="evidence" value="ECO:0007669"/>
    <property type="project" value="InterPro"/>
</dbReference>
<dbReference type="HOGENOM" id="CLU_001570_5_2_1"/>
<evidence type="ECO:0000256" key="12">
    <source>
        <dbReference type="SAM" id="Phobius"/>
    </source>
</evidence>
<name>H3A3M6_LATCH</name>
<reference evidence="13" key="3">
    <citation type="submission" date="2025-09" db="UniProtKB">
        <authorList>
            <consortium name="Ensembl"/>
        </authorList>
    </citation>
    <scope>IDENTIFICATION</scope>
</reference>
<evidence type="ECO:0000313" key="13">
    <source>
        <dbReference type="Ensembl" id="ENSLACP00000004247.1"/>
    </source>
</evidence>
<dbReference type="InParanoid" id="H3A3M6"/>
<evidence type="ECO:0000256" key="3">
    <source>
        <dbReference type="ARBA" id="ARBA00012109"/>
    </source>
</evidence>
<accession>H3A3M6</accession>
<evidence type="ECO:0000256" key="8">
    <source>
        <dbReference type="ARBA" id="ARBA00023033"/>
    </source>
</evidence>
<evidence type="ECO:0000256" key="4">
    <source>
        <dbReference type="ARBA" id="ARBA00022617"/>
    </source>
</evidence>
<evidence type="ECO:0000256" key="9">
    <source>
        <dbReference type="ARBA" id="ARBA00043906"/>
    </source>
</evidence>
<keyword evidence="8 11" id="KW-0503">Monooxygenase</keyword>
<dbReference type="PRINTS" id="PR00463">
    <property type="entry name" value="EP450I"/>
</dbReference>
<gene>
    <name evidence="13" type="primary">LOC102357335</name>
</gene>
<evidence type="ECO:0000256" key="6">
    <source>
        <dbReference type="ARBA" id="ARBA00023002"/>
    </source>
</evidence>
<evidence type="ECO:0000256" key="7">
    <source>
        <dbReference type="ARBA" id="ARBA00023004"/>
    </source>
</evidence>
<sequence length="334" mass="38142">IFGAYSMDVVTSISFSVNIDSLNNPKDPFVTNLKKMLKFNIFAPAILFILLFPAFIPVLKKMKVNFFPSGVIDFFFGSFKKIKEERQKGVHKDRVDFLQLMVDSQNSEKTSEPNGIDHPLKGLTDSEILAQSMIFVFAGYETVSSSLSFLAYNLATHTEIQKRLQEEIEETFPNQAPLTYDAIMHMEYLDMVISESLRMFPPAGRLERVCKKSIEICGVTIPKGTVVQIPSFALHYDPVHWPNPEEFRPERFNKENKESQDPYAYLPFGAGPRNCIGMRFALLLMKVAVVFILQKFSFDTCKETQVPLELLDNMFLQPKKPIVLKFVGRAHCDQ</sequence>
<keyword evidence="12" id="KW-1133">Transmembrane helix</keyword>
<keyword evidence="5 10" id="KW-0479">Metal-binding</keyword>
<dbReference type="GO" id="GO:0005506">
    <property type="term" value="F:iron ion binding"/>
    <property type="evidence" value="ECO:0007669"/>
    <property type="project" value="InterPro"/>
</dbReference>
<keyword evidence="7 10" id="KW-0408">Iron</keyword>
<feature type="binding site" description="axial binding residue" evidence="10">
    <location>
        <position position="275"/>
    </location>
    <ligand>
        <name>heme</name>
        <dbReference type="ChEBI" id="CHEBI:30413"/>
    </ligand>
    <ligandPart>
        <name>Fe</name>
        <dbReference type="ChEBI" id="CHEBI:18248"/>
    </ligandPart>
</feature>
<dbReference type="OMA" id="ELYPMMW"/>
<dbReference type="Proteomes" id="UP000008672">
    <property type="component" value="Unassembled WGS sequence"/>
</dbReference>
<dbReference type="EC" id="1.14.14.1" evidence="3"/>
<dbReference type="Gene3D" id="1.10.630.10">
    <property type="entry name" value="Cytochrome P450"/>
    <property type="match status" value="1"/>
</dbReference>
<evidence type="ECO:0000256" key="1">
    <source>
        <dbReference type="ARBA" id="ARBA00001971"/>
    </source>
</evidence>
<organism evidence="13 14">
    <name type="scientific">Latimeria chalumnae</name>
    <name type="common">Coelacanth</name>
    <dbReference type="NCBI Taxonomy" id="7897"/>
    <lineage>
        <taxon>Eukaryota</taxon>
        <taxon>Metazoa</taxon>
        <taxon>Chordata</taxon>
        <taxon>Craniata</taxon>
        <taxon>Vertebrata</taxon>
        <taxon>Euteleostomi</taxon>
        <taxon>Coelacanthiformes</taxon>
        <taxon>Coelacanthidae</taxon>
        <taxon>Latimeria</taxon>
    </lineage>
</organism>
<evidence type="ECO:0000313" key="14">
    <source>
        <dbReference type="Proteomes" id="UP000008672"/>
    </source>
</evidence>
<dbReference type="PANTHER" id="PTHR24302:SF15">
    <property type="entry name" value="FATTY-ACID PEROXYGENASE"/>
    <property type="match status" value="1"/>
</dbReference>
<feature type="transmembrane region" description="Helical" evidence="12">
    <location>
        <begin position="41"/>
        <end position="59"/>
    </location>
</feature>
<keyword evidence="12" id="KW-0472">Membrane</keyword>
<keyword evidence="14" id="KW-1185">Reference proteome</keyword>
<evidence type="ECO:0000256" key="11">
    <source>
        <dbReference type="RuleBase" id="RU000461"/>
    </source>
</evidence>
<evidence type="ECO:0000256" key="10">
    <source>
        <dbReference type="PIRSR" id="PIRSR602401-1"/>
    </source>
</evidence>
<dbReference type="PROSITE" id="PS00086">
    <property type="entry name" value="CYTOCHROME_P450"/>
    <property type="match status" value="1"/>
</dbReference>
<dbReference type="GO" id="GO:0016712">
    <property type="term" value="F:oxidoreductase activity, acting on paired donors, with incorporation or reduction of molecular oxygen, reduced flavin or flavoprotein as one donor, and incorporation of one atom of oxygen"/>
    <property type="evidence" value="ECO:0007669"/>
    <property type="project" value="UniProtKB-EC"/>
</dbReference>
<keyword evidence="4 10" id="KW-0349">Heme</keyword>
<protein>
    <recommendedName>
        <fullName evidence="3">unspecific monooxygenase</fullName>
        <ecNumber evidence="3">1.14.14.1</ecNumber>
    </recommendedName>
</protein>
<reference evidence="14" key="1">
    <citation type="submission" date="2011-08" db="EMBL/GenBank/DDBJ databases">
        <title>The draft genome of Latimeria chalumnae.</title>
        <authorList>
            <person name="Di Palma F."/>
            <person name="Alfoldi J."/>
            <person name="Johnson J."/>
            <person name="Berlin A."/>
            <person name="Gnerre S."/>
            <person name="Jaffe D."/>
            <person name="MacCallum I."/>
            <person name="Young S."/>
            <person name="Walker B.J."/>
            <person name="Lander E."/>
            <person name="Lindblad-Toh K."/>
        </authorList>
    </citation>
    <scope>NUCLEOTIDE SEQUENCE [LARGE SCALE GENOMIC DNA]</scope>
    <source>
        <strain evidence="14">Wild caught</strain>
    </source>
</reference>
<dbReference type="STRING" id="7897.ENSLACP00000004247"/>
<dbReference type="Pfam" id="PF00067">
    <property type="entry name" value="p450"/>
    <property type="match status" value="1"/>
</dbReference>
<keyword evidence="12" id="KW-0812">Transmembrane</keyword>
<dbReference type="GO" id="GO:0008395">
    <property type="term" value="F:steroid hydroxylase activity"/>
    <property type="evidence" value="ECO:0007669"/>
    <property type="project" value="TreeGrafter"/>
</dbReference>
<comment type="cofactor">
    <cofactor evidence="1 10">
        <name>heme</name>
        <dbReference type="ChEBI" id="CHEBI:30413"/>
    </cofactor>
</comment>
<dbReference type="EMBL" id="AFYH01252902">
    <property type="status" value="NOT_ANNOTATED_CDS"/>
    <property type="molecule type" value="Genomic_DNA"/>
</dbReference>
<dbReference type="PANTHER" id="PTHR24302">
    <property type="entry name" value="CYTOCHROME P450 FAMILY 3"/>
    <property type="match status" value="1"/>
</dbReference>
<dbReference type="EMBL" id="AFYH01252899">
    <property type="status" value="NOT_ANNOTATED_CDS"/>
    <property type="molecule type" value="Genomic_DNA"/>
</dbReference>
<evidence type="ECO:0000256" key="5">
    <source>
        <dbReference type="ARBA" id="ARBA00022723"/>
    </source>
</evidence>
<dbReference type="eggNOG" id="KOG0158">
    <property type="taxonomic scope" value="Eukaryota"/>
</dbReference>
<dbReference type="InterPro" id="IPR036396">
    <property type="entry name" value="Cyt_P450_sf"/>
</dbReference>
<dbReference type="EMBL" id="AFYH01252901">
    <property type="status" value="NOT_ANNOTATED_CDS"/>
    <property type="molecule type" value="Genomic_DNA"/>
</dbReference>
<dbReference type="EMBL" id="AFYH01252900">
    <property type="status" value="NOT_ANNOTATED_CDS"/>
    <property type="molecule type" value="Genomic_DNA"/>
</dbReference>
<dbReference type="AlphaFoldDB" id="H3A3M6"/>
<comment type="function">
    <text evidence="9">Cytochromes P450 are a group of heme-thiolate monooxygenases. They oxidize a variety of structurally unrelated compounds, including steroids, fatty acids, and xenobiotics.</text>
</comment>
<dbReference type="PRINTS" id="PR00385">
    <property type="entry name" value="P450"/>
</dbReference>